<evidence type="ECO:0000313" key="7">
    <source>
        <dbReference type="Proteomes" id="UP001216139"/>
    </source>
</evidence>
<dbReference type="InterPro" id="IPR038718">
    <property type="entry name" value="SNF2-like_sf"/>
</dbReference>
<name>A0ABY7T2G0_9SPHI</name>
<accession>A0ABY7T2G0</accession>
<dbReference type="RefSeq" id="WP_273628781.1">
    <property type="nucleotide sequence ID" value="NZ_CP117167.1"/>
</dbReference>
<dbReference type="InterPro" id="IPR000330">
    <property type="entry name" value="SNF2_N"/>
</dbReference>
<gene>
    <name evidence="6" type="ORF">PQO05_17795</name>
</gene>
<evidence type="ECO:0000259" key="4">
    <source>
        <dbReference type="PROSITE" id="PS51192"/>
    </source>
</evidence>
<evidence type="ECO:0000259" key="3">
    <source>
        <dbReference type="PROSITE" id="PS50966"/>
    </source>
</evidence>
<feature type="domain" description="SWIM-type" evidence="3">
    <location>
        <begin position="72"/>
        <end position="108"/>
    </location>
</feature>
<dbReference type="InterPro" id="IPR027417">
    <property type="entry name" value="P-loop_NTPase"/>
</dbReference>
<keyword evidence="6" id="KW-0067">ATP-binding</keyword>
<dbReference type="SMART" id="SM00487">
    <property type="entry name" value="DEXDc"/>
    <property type="match status" value="1"/>
</dbReference>
<dbReference type="InterPro" id="IPR014001">
    <property type="entry name" value="Helicase_ATP-bd"/>
</dbReference>
<dbReference type="Proteomes" id="UP001216139">
    <property type="component" value="Chromosome"/>
</dbReference>
<dbReference type="SUPFAM" id="SSF52540">
    <property type="entry name" value="P-loop containing nucleoside triphosphate hydrolases"/>
    <property type="match status" value="2"/>
</dbReference>
<feature type="domain" description="Helicase C-terminal" evidence="5">
    <location>
        <begin position="967"/>
        <end position="1125"/>
    </location>
</feature>
<dbReference type="InterPro" id="IPR007527">
    <property type="entry name" value="Znf_SWIM"/>
</dbReference>
<dbReference type="PANTHER" id="PTHR10799">
    <property type="entry name" value="SNF2/RAD54 HELICASE FAMILY"/>
    <property type="match status" value="1"/>
</dbReference>
<feature type="domain" description="Helicase ATP-binding" evidence="4">
    <location>
        <begin position="685"/>
        <end position="844"/>
    </location>
</feature>
<keyword evidence="6" id="KW-0347">Helicase</keyword>
<evidence type="ECO:0000256" key="2">
    <source>
        <dbReference type="PROSITE-ProRule" id="PRU00325"/>
    </source>
</evidence>
<dbReference type="Pfam" id="PF00271">
    <property type="entry name" value="Helicase_C"/>
    <property type="match status" value="1"/>
</dbReference>
<proteinExistence type="predicted"/>
<dbReference type="Gene3D" id="3.40.50.300">
    <property type="entry name" value="P-loop containing nucleotide triphosphate hydrolases"/>
    <property type="match status" value="1"/>
</dbReference>
<reference evidence="6 7" key="1">
    <citation type="submission" date="2023-02" db="EMBL/GenBank/DDBJ databases">
        <title>Genome sequence of Mucilaginibacter jinjuensis strain KACC 16571.</title>
        <authorList>
            <person name="Kim S."/>
            <person name="Heo J."/>
            <person name="Kwon S.-W."/>
        </authorList>
    </citation>
    <scope>NUCLEOTIDE SEQUENCE [LARGE SCALE GENOMIC DNA]</scope>
    <source>
        <strain evidence="6 7">KACC 16571</strain>
    </source>
</reference>
<keyword evidence="2" id="KW-0479">Metal-binding</keyword>
<evidence type="ECO:0000256" key="1">
    <source>
        <dbReference type="ARBA" id="ARBA00022801"/>
    </source>
</evidence>
<keyword evidence="2" id="KW-0863">Zinc-finger</keyword>
<dbReference type="InterPro" id="IPR001650">
    <property type="entry name" value="Helicase_C-like"/>
</dbReference>
<dbReference type="InterPro" id="IPR049730">
    <property type="entry name" value="SNF2/RAD54-like_C"/>
</dbReference>
<dbReference type="GO" id="GO:0004386">
    <property type="term" value="F:helicase activity"/>
    <property type="evidence" value="ECO:0007669"/>
    <property type="project" value="UniProtKB-KW"/>
</dbReference>
<dbReference type="EMBL" id="CP117167">
    <property type="protein sequence ID" value="WCT10592.1"/>
    <property type="molecule type" value="Genomic_DNA"/>
</dbReference>
<keyword evidence="1" id="KW-0378">Hydrolase</keyword>
<dbReference type="Pfam" id="PF00176">
    <property type="entry name" value="SNF2-rel_dom"/>
    <property type="match status" value="1"/>
</dbReference>
<keyword evidence="7" id="KW-1185">Reference proteome</keyword>
<organism evidence="6 7">
    <name type="scientific">Mucilaginibacter jinjuensis</name>
    <dbReference type="NCBI Taxonomy" id="1176721"/>
    <lineage>
        <taxon>Bacteria</taxon>
        <taxon>Pseudomonadati</taxon>
        <taxon>Bacteroidota</taxon>
        <taxon>Sphingobacteriia</taxon>
        <taxon>Sphingobacteriales</taxon>
        <taxon>Sphingobacteriaceae</taxon>
        <taxon>Mucilaginibacter</taxon>
    </lineage>
</organism>
<dbReference type="PROSITE" id="PS51192">
    <property type="entry name" value="HELICASE_ATP_BIND_1"/>
    <property type="match status" value="1"/>
</dbReference>
<protein>
    <submittedName>
        <fullName evidence="6">DEAD/DEAH box helicase</fullName>
    </submittedName>
</protein>
<evidence type="ECO:0000313" key="6">
    <source>
        <dbReference type="EMBL" id="WCT10592.1"/>
    </source>
</evidence>
<dbReference type="PROSITE" id="PS50966">
    <property type="entry name" value="ZF_SWIM"/>
    <property type="match status" value="1"/>
</dbReference>
<keyword evidence="6" id="KW-0547">Nucleotide-binding</keyword>
<sequence length="1131" mass="130477">MIKIISDQGDTAENHSVIFEGVTIETLSEAIIAQHAPADIYTDGKAYQYVMPVKLGIGYGVFIKQYSTFAFPHVTVSQQDGFISLSCACHAEEGRLCEHQALVLNAIVKRDELRIFFDEKYRREKLQKFAADYGLQHEPDLDSFFKIEFDNKKLVIAPRQSSLMPVTRESLHALNELITPVAEPFILPTAEEGKKVFLVLKEHKYYKYLFIELYEAQTTKEGKIKNPTTPISPLDFVWKTEDTQQMKFYTGISKFQNHLNAKKSEADLIALRAIVKNPLGYEFYRHWPAMSDKITSASVDRIRVQVLPHDGLKLTVTQQDQFFEVSGGINIEGKVFRPKDFAVVYTYFIDTILGNLYLVDNLQVLNIIELLKKRPGNLLIHASKFNEFKSLWLSKLEDKITVDYQYIKPATPAQLKQQRFYEDTEKIIYLSDFGNHVMIIPVMRYGEMEISTRTRRLIYAVDEKGKEFVVPRKDYEEADFTALLTRQHPYFAEQLDNDLHYFYLHKKYFLDEEWFLNVFEDWQRHDITVLGFNELEGNKLNPNKVKITIKILSGINWFNALVDVRFGKKKALLKHVHKAVKNKSRYVQLDDGSLGIIPAEWLDKFADYFSSGEIADDDTIQIPKVNFATIEELYDEEMLDEGVKQELNTYRKRVNGFDSIKEVQVPAELNATLRHYQQAGLNWLNFLDEFNFGGVLADDMGLGKSIQIIAFILSQRERVKQNTNLLVVPTSLIFNWQQEVAKFAPTIRIHTIYGADRVKSTKGFDQYEIILTSYGTLLSDINFIKDYEFNYVFLDESQNIKNPESQRYKSVRLLKSRNKIAITGTPIENNTFDLYGQLSFACPGLLGSKQYFKEIYAIPIDQFKYSKRAIELQNKIRPFILRRTKQQVATELPEKTEMVLHCEMKAEQRNIYDAYEREFRDYISATNNDQLKKSSINVLKGLTKLRQICDSPLLLNGDKLPGNQSAKIDTLIEQIESKEPQHKILVFSQFVGMLDLIRKELQGRGIGHTYLTGQTRNREAAVNEFQNNPDVRVFLISLKAGGTGLNLTEADYVYLVDPWWNPAVENQAIDRCHRIGQTKHIVAIRLICPGTVEEKIMILQQSKKDLANDLIRTDGSFVKSLNKDDLLNLIS</sequence>
<keyword evidence="2" id="KW-0862">Zinc</keyword>
<dbReference type="SMART" id="SM00490">
    <property type="entry name" value="HELICc"/>
    <property type="match status" value="1"/>
</dbReference>
<dbReference type="PROSITE" id="PS51194">
    <property type="entry name" value="HELICASE_CTER"/>
    <property type="match status" value="1"/>
</dbReference>
<dbReference type="Gene3D" id="3.40.50.10810">
    <property type="entry name" value="Tandem AAA-ATPase domain"/>
    <property type="match status" value="1"/>
</dbReference>
<dbReference type="CDD" id="cd18793">
    <property type="entry name" value="SF2_C_SNF"/>
    <property type="match status" value="1"/>
</dbReference>
<evidence type="ECO:0000259" key="5">
    <source>
        <dbReference type="PROSITE" id="PS51194"/>
    </source>
</evidence>